<dbReference type="InterPro" id="IPR000792">
    <property type="entry name" value="Tscrpt_reg_LuxR_C"/>
</dbReference>
<sequence length="211" mass="23825">MIRVVIADDHPMMREGLKYMLGHQEDIEIVGEARNGLEVIAAVRALDIDVLVLDLNMPGRHGIELITQIVSEAPKISILVWSGLDERQYALRAMRAGARGYVNKEREPGQLLEAIRRVASGQRWIDLEVAELITQAWLSPNPDLPHTSLSPREYEIFWLLIQGHSMAEIAQSQFLSNKTVSTHKTHILAKMNMHTVVELVHYAVAHKLIDC</sequence>
<dbReference type="PRINTS" id="PR00038">
    <property type="entry name" value="HTHLUXR"/>
</dbReference>
<feature type="modified residue" description="4-aspartylphosphate" evidence="5">
    <location>
        <position position="54"/>
    </location>
</feature>
<proteinExistence type="predicted"/>
<organism evidence="8 9">
    <name type="scientific">Telluria antibiotica</name>
    <dbReference type="NCBI Taxonomy" id="2717319"/>
    <lineage>
        <taxon>Bacteria</taxon>
        <taxon>Pseudomonadati</taxon>
        <taxon>Pseudomonadota</taxon>
        <taxon>Betaproteobacteria</taxon>
        <taxon>Burkholderiales</taxon>
        <taxon>Oxalobacteraceae</taxon>
        <taxon>Telluria group</taxon>
        <taxon>Telluria</taxon>
    </lineage>
</organism>
<evidence type="ECO:0000259" key="6">
    <source>
        <dbReference type="PROSITE" id="PS50043"/>
    </source>
</evidence>
<protein>
    <submittedName>
        <fullName evidence="8">Response regulator transcription factor</fullName>
    </submittedName>
</protein>
<dbReference type="InterPro" id="IPR039420">
    <property type="entry name" value="WalR-like"/>
</dbReference>
<evidence type="ECO:0000313" key="8">
    <source>
        <dbReference type="EMBL" id="NIA52289.1"/>
    </source>
</evidence>
<dbReference type="Pfam" id="PF00196">
    <property type="entry name" value="GerE"/>
    <property type="match status" value="1"/>
</dbReference>
<dbReference type="CDD" id="cd17535">
    <property type="entry name" value="REC_NarL-like"/>
    <property type="match status" value="1"/>
</dbReference>
<dbReference type="PROSITE" id="PS50043">
    <property type="entry name" value="HTH_LUXR_2"/>
    <property type="match status" value="1"/>
</dbReference>
<comment type="caution">
    <text evidence="8">The sequence shown here is derived from an EMBL/GenBank/DDBJ whole genome shotgun (WGS) entry which is preliminary data.</text>
</comment>
<dbReference type="RefSeq" id="WP_166855689.1">
    <property type="nucleotide sequence ID" value="NZ_JAAQOM010000001.1"/>
</dbReference>
<accession>A0ABX0P6D5</accession>
<name>A0ABX0P6D5_9BURK</name>
<dbReference type="PANTHER" id="PTHR43214:SF41">
    <property type="entry name" value="NITRATE_NITRITE RESPONSE REGULATOR PROTEIN NARP"/>
    <property type="match status" value="1"/>
</dbReference>
<dbReference type="InterPro" id="IPR011006">
    <property type="entry name" value="CheY-like_superfamily"/>
</dbReference>
<dbReference type="InterPro" id="IPR001789">
    <property type="entry name" value="Sig_transdc_resp-reg_receiver"/>
</dbReference>
<dbReference type="PANTHER" id="PTHR43214">
    <property type="entry name" value="TWO-COMPONENT RESPONSE REGULATOR"/>
    <property type="match status" value="1"/>
</dbReference>
<dbReference type="Gene3D" id="3.40.50.2300">
    <property type="match status" value="1"/>
</dbReference>
<dbReference type="InterPro" id="IPR016032">
    <property type="entry name" value="Sig_transdc_resp-reg_C-effctor"/>
</dbReference>
<evidence type="ECO:0000259" key="7">
    <source>
        <dbReference type="PROSITE" id="PS50110"/>
    </source>
</evidence>
<dbReference type="SMART" id="SM00421">
    <property type="entry name" value="HTH_LUXR"/>
    <property type="match status" value="1"/>
</dbReference>
<evidence type="ECO:0000256" key="5">
    <source>
        <dbReference type="PROSITE-ProRule" id="PRU00169"/>
    </source>
</evidence>
<evidence type="ECO:0000256" key="2">
    <source>
        <dbReference type="ARBA" id="ARBA00023015"/>
    </source>
</evidence>
<evidence type="ECO:0000256" key="1">
    <source>
        <dbReference type="ARBA" id="ARBA00022553"/>
    </source>
</evidence>
<keyword evidence="3" id="KW-0238">DNA-binding</keyword>
<dbReference type="PROSITE" id="PS50110">
    <property type="entry name" value="RESPONSE_REGULATORY"/>
    <property type="match status" value="1"/>
</dbReference>
<reference evidence="8 9" key="1">
    <citation type="submission" date="2020-03" db="EMBL/GenBank/DDBJ databases">
        <title>Genome sequence of strain Massilia sp. TW-1.</title>
        <authorList>
            <person name="Chaudhary D.K."/>
        </authorList>
    </citation>
    <scope>NUCLEOTIDE SEQUENCE [LARGE SCALE GENOMIC DNA]</scope>
    <source>
        <strain evidence="8 9">TW-1</strain>
    </source>
</reference>
<dbReference type="Proteomes" id="UP000716322">
    <property type="component" value="Unassembled WGS sequence"/>
</dbReference>
<dbReference type="Pfam" id="PF00072">
    <property type="entry name" value="Response_reg"/>
    <property type="match status" value="1"/>
</dbReference>
<keyword evidence="2" id="KW-0805">Transcription regulation</keyword>
<evidence type="ECO:0000256" key="3">
    <source>
        <dbReference type="ARBA" id="ARBA00023125"/>
    </source>
</evidence>
<keyword evidence="1 5" id="KW-0597">Phosphoprotein</keyword>
<evidence type="ECO:0000313" key="9">
    <source>
        <dbReference type="Proteomes" id="UP000716322"/>
    </source>
</evidence>
<evidence type="ECO:0000256" key="4">
    <source>
        <dbReference type="ARBA" id="ARBA00023163"/>
    </source>
</evidence>
<feature type="domain" description="HTH luxR-type" evidence="6">
    <location>
        <begin position="142"/>
        <end position="207"/>
    </location>
</feature>
<dbReference type="SUPFAM" id="SSF52172">
    <property type="entry name" value="CheY-like"/>
    <property type="match status" value="1"/>
</dbReference>
<keyword evidence="9" id="KW-1185">Reference proteome</keyword>
<dbReference type="SMART" id="SM00448">
    <property type="entry name" value="REC"/>
    <property type="match status" value="1"/>
</dbReference>
<dbReference type="CDD" id="cd06170">
    <property type="entry name" value="LuxR_C_like"/>
    <property type="match status" value="1"/>
</dbReference>
<dbReference type="SUPFAM" id="SSF46894">
    <property type="entry name" value="C-terminal effector domain of the bipartite response regulators"/>
    <property type="match status" value="1"/>
</dbReference>
<dbReference type="InterPro" id="IPR058245">
    <property type="entry name" value="NreC/VraR/RcsB-like_REC"/>
</dbReference>
<keyword evidence="4" id="KW-0804">Transcription</keyword>
<dbReference type="EMBL" id="JAAQOM010000001">
    <property type="protein sequence ID" value="NIA52289.1"/>
    <property type="molecule type" value="Genomic_DNA"/>
</dbReference>
<gene>
    <name evidence="8" type="ORF">HAV22_01300</name>
</gene>
<feature type="domain" description="Response regulatory" evidence="7">
    <location>
        <begin position="3"/>
        <end position="119"/>
    </location>
</feature>